<keyword evidence="1" id="KW-0175">Coiled coil</keyword>
<dbReference type="InterPro" id="IPR052376">
    <property type="entry name" value="Oxidative_Scav/Glycosyltrans"/>
</dbReference>
<dbReference type="PANTHER" id="PTHR39082">
    <property type="entry name" value="PHOSPHOLIPASE C-BETA-2-RELATED"/>
    <property type="match status" value="1"/>
</dbReference>
<organism evidence="3">
    <name type="scientific">hydrothermal vent metagenome</name>
    <dbReference type="NCBI Taxonomy" id="652676"/>
    <lineage>
        <taxon>unclassified sequences</taxon>
        <taxon>metagenomes</taxon>
        <taxon>ecological metagenomes</taxon>
    </lineage>
</organism>
<feature type="domain" description="C4-type zinc ribbon" evidence="2">
    <location>
        <begin position="198"/>
        <end position="230"/>
    </location>
</feature>
<evidence type="ECO:0000259" key="2">
    <source>
        <dbReference type="Pfam" id="PF02591"/>
    </source>
</evidence>
<feature type="coiled-coil region" evidence="1">
    <location>
        <begin position="39"/>
        <end position="145"/>
    </location>
</feature>
<proteinExistence type="predicted"/>
<dbReference type="InterPro" id="IPR003743">
    <property type="entry name" value="Zf-RING_7"/>
</dbReference>
<evidence type="ECO:0000256" key="1">
    <source>
        <dbReference type="SAM" id="Coils"/>
    </source>
</evidence>
<name>A0A1W1C4Y1_9ZZZZ</name>
<gene>
    <name evidence="3" type="ORF">MNB_SV-12-1914</name>
</gene>
<reference evidence="3" key="1">
    <citation type="submission" date="2016-10" db="EMBL/GenBank/DDBJ databases">
        <authorList>
            <person name="de Groot N.N."/>
        </authorList>
    </citation>
    <scope>NUCLEOTIDE SEQUENCE</scope>
</reference>
<sequence>MNKHLNELIELSKIDKSIDDFTPLIEAAQKKLARKVAKQNDINKKINGLNEEIEDAKSKIASYEEQIKVLNEQLILGVSKEKEVKTEKEMKALQMETELAKEKLTHANSEIERQNKILDVKNQELEVVSVELEKANEEVEKVSLAVTEKMNSIESEKAKLFGTREQHTMAIDQKILSFYEKIRIWARNTAVVPVKKQACYGCYMKLNDSAYAAIIKSEEINTCHHCGRILFIEPQTVEA</sequence>
<dbReference type="AlphaFoldDB" id="A0A1W1C4Y1"/>
<evidence type="ECO:0000313" key="3">
    <source>
        <dbReference type="EMBL" id="SFV60772.1"/>
    </source>
</evidence>
<dbReference type="Gene3D" id="1.10.287.1490">
    <property type="match status" value="1"/>
</dbReference>
<dbReference type="EMBL" id="FPHE01000102">
    <property type="protein sequence ID" value="SFV60772.1"/>
    <property type="molecule type" value="Genomic_DNA"/>
</dbReference>
<accession>A0A1W1C4Y1</accession>
<protein>
    <recommendedName>
        <fullName evidence="2">C4-type zinc ribbon domain-containing protein</fullName>
    </recommendedName>
</protein>
<dbReference type="PANTHER" id="PTHR39082:SF1">
    <property type="entry name" value="SCAVENGER RECEPTOR CLASS A MEMBER 3"/>
    <property type="match status" value="1"/>
</dbReference>
<dbReference type="Pfam" id="PF02591">
    <property type="entry name" value="Zn_ribbon_9"/>
    <property type="match status" value="1"/>
</dbReference>